<feature type="domain" description="Cytochrome oxidase subunit II transmembrane region profile" evidence="19">
    <location>
        <begin position="41"/>
        <end position="136"/>
    </location>
</feature>
<organism evidence="20 21">
    <name type="scientific">Acidiphilium acidophilum</name>
    <name type="common">Thiobacillus acidophilus</name>
    <dbReference type="NCBI Taxonomy" id="76588"/>
    <lineage>
        <taxon>Bacteria</taxon>
        <taxon>Pseudomonadati</taxon>
        <taxon>Pseudomonadota</taxon>
        <taxon>Alphaproteobacteria</taxon>
        <taxon>Acetobacterales</taxon>
        <taxon>Acidocellaceae</taxon>
        <taxon>Acidiphilium</taxon>
    </lineage>
</organism>
<name>A0AAW9DLJ9_ACIAO</name>
<dbReference type="GO" id="GO:0005507">
    <property type="term" value="F:copper ion binding"/>
    <property type="evidence" value="ECO:0007669"/>
    <property type="project" value="InterPro"/>
</dbReference>
<keyword evidence="9 16" id="KW-1133">Transmembrane helix</keyword>
<evidence type="ECO:0000256" key="8">
    <source>
        <dbReference type="ARBA" id="ARBA00022982"/>
    </source>
</evidence>
<evidence type="ECO:0000256" key="16">
    <source>
        <dbReference type="SAM" id="Phobius"/>
    </source>
</evidence>
<evidence type="ECO:0000256" key="11">
    <source>
        <dbReference type="ARBA" id="ARBA00023136"/>
    </source>
</evidence>
<evidence type="ECO:0000313" key="20">
    <source>
        <dbReference type="EMBL" id="MDX5929934.1"/>
    </source>
</evidence>
<keyword evidence="21" id="KW-1185">Reference proteome</keyword>
<comment type="cofactor">
    <cofactor evidence="15">
        <name>Cu cation</name>
        <dbReference type="ChEBI" id="CHEBI:23378"/>
    </cofactor>
    <text evidence="15">Binds a copper A center.</text>
</comment>
<comment type="function">
    <text evidence="12 15">Subunits I and II form the functional core of the enzyme complex. Electrons originating in cytochrome c are transferred via heme a and Cu(A) to the binuclear center formed by heme a3 and Cu(B).</text>
</comment>
<keyword evidence="10 15" id="KW-0186">Copper</keyword>
<dbReference type="InterPro" id="IPR036257">
    <property type="entry name" value="Cyt_c_oxidase_su2_TM_sf"/>
</dbReference>
<dbReference type="NCBIfam" id="TIGR02866">
    <property type="entry name" value="CoxB"/>
    <property type="match status" value="1"/>
</dbReference>
<sequence>MKRSNRYLLLALGTALAGAVLVHPALAATFPKNSAGFPIHAPKPWEWWFQPAASPIQKSINWMMQFVLWIMFGVVLLVAGLLGYIMVRFNAKRNPVPSTTTHNTLIEVLWTVVPALLLVVIFVPSLNMIYQQSDYKNPYMTVRVTGHQWYWEYKYMQAKSVDFTSYAIPPNQLKPGQIKQLSVDHPLVVPANKKIVFQITSGDVLHSFFIPSLGVQRYAIPGQYWHQWTKIDAPGIYYGECNQICGMNHDDMPIEIVALPMAQFQSWLAEAKKDAAQGDVPPIHKYEVMAEAAAAKDASADRPGIALASAGN</sequence>
<dbReference type="GO" id="GO:0042773">
    <property type="term" value="P:ATP synthesis coupled electron transport"/>
    <property type="evidence" value="ECO:0007669"/>
    <property type="project" value="TreeGrafter"/>
</dbReference>
<dbReference type="PROSITE" id="PS50999">
    <property type="entry name" value="COX2_TM"/>
    <property type="match status" value="1"/>
</dbReference>
<keyword evidence="17" id="KW-0732">Signal</keyword>
<dbReference type="GO" id="GO:0016491">
    <property type="term" value="F:oxidoreductase activity"/>
    <property type="evidence" value="ECO:0007669"/>
    <property type="project" value="InterPro"/>
</dbReference>
<comment type="similarity">
    <text evidence="2 14">Belongs to the cytochrome c oxidase subunit 2 family.</text>
</comment>
<dbReference type="InterPro" id="IPR011759">
    <property type="entry name" value="Cyt_c_oxidase_su2_TM_dom"/>
</dbReference>
<evidence type="ECO:0000256" key="17">
    <source>
        <dbReference type="SAM" id="SignalP"/>
    </source>
</evidence>
<keyword evidence="8 14" id="KW-0249">Electron transport</keyword>
<feature type="signal peptide" evidence="17">
    <location>
        <begin position="1"/>
        <end position="27"/>
    </location>
</feature>
<comment type="subcellular location">
    <subcellularLocation>
        <location evidence="14">Cell membrane</location>
        <topology evidence="14">Multi-pass membrane protein</topology>
    </subcellularLocation>
    <subcellularLocation>
        <location evidence="1">Membrane</location>
        <topology evidence="1">Multi-pass membrane protein</topology>
    </subcellularLocation>
</comment>
<keyword evidence="5 14" id="KW-0812">Transmembrane</keyword>
<dbReference type="GO" id="GO:0005886">
    <property type="term" value="C:plasma membrane"/>
    <property type="evidence" value="ECO:0007669"/>
    <property type="project" value="UniProtKB-SubCell"/>
</dbReference>
<dbReference type="PROSITE" id="PS00078">
    <property type="entry name" value="COX2"/>
    <property type="match status" value="1"/>
</dbReference>
<dbReference type="PROSITE" id="PS50857">
    <property type="entry name" value="COX2_CUA"/>
    <property type="match status" value="1"/>
</dbReference>
<evidence type="ECO:0000256" key="14">
    <source>
        <dbReference type="RuleBase" id="RU000456"/>
    </source>
</evidence>
<evidence type="ECO:0000256" key="6">
    <source>
        <dbReference type="ARBA" id="ARBA00022723"/>
    </source>
</evidence>
<dbReference type="GO" id="GO:0004129">
    <property type="term" value="F:cytochrome-c oxidase activity"/>
    <property type="evidence" value="ECO:0007669"/>
    <property type="project" value="UniProtKB-EC"/>
</dbReference>
<evidence type="ECO:0000256" key="12">
    <source>
        <dbReference type="ARBA" id="ARBA00024688"/>
    </source>
</evidence>
<evidence type="ECO:0000256" key="13">
    <source>
        <dbReference type="ARBA" id="ARBA00047816"/>
    </source>
</evidence>
<comment type="catalytic activity">
    <reaction evidence="13 15">
        <text>4 Fe(II)-[cytochrome c] + O2 + 8 H(+)(in) = 4 Fe(III)-[cytochrome c] + 2 H2O + 4 H(+)(out)</text>
        <dbReference type="Rhea" id="RHEA:11436"/>
        <dbReference type="Rhea" id="RHEA-COMP:10350"/>
        <dbReference type="Rhea" id="RHEA-COMP:14399"/>
        <dbReference type="ChEBI" id="CHEBI:15377"/>
        <dbReference type="ChEBI" id="CHEBI:15378"/>
        <dbReference type="ChEBI" id="CHEBI:15379"/>
        <dbReference type="ChEBI" id="CHEBI:29033"/>
        <dbReference type="ChEBI" id="CHEBI:29034"/>
        <dbReference type="EC" id="7.1.1.9"/>
    </reaction>
</comment>
<evidence type="ECO:0000256" key="10">
    <source>
        <dbReference type="ARBA" id="ARBA00023008"/>
    </source>
</evidence>
<proteinExistence type="inferred from homology"/>
<evidence type="ECO:0000259" key="18">
    <source>
        <dbReference type="PROSITE" id="PS50857"/>
    </source>
</evidence>
<protein>
    <recommendedName>
        <fullName evidence="15">Cytochrome c oxidase subunit 2</fullName>
        <ecNumber evidence="15">7.1.1.9</ecNumber>
    </recommendedName>
</protein>
<dbReference type="InterPro" id="IPR001505">
    <property type="entry name" value="Copper_CuA"/>
</dbReference>
<dbReference type="RefSeq" id="WP_319612914.1">
    <property type="nucleotide sequence ID" value="NZ_JAWXYB010000018.1"/>
</dbReference>
<dbReference type="Pfam" id="PF00116">
    <property type="entry name" value="COX2"/>
    <property type="match status" value="1"/>
</dbReference>
<evidence type="ECO:0000313" key="21">
    <source>
        <dbReference type="Proteomes" id="UP001279553"/>
    </source>
</evidence>
<feature type="transmembrane region" description="Helical" evidence="16">
    <location>
        <begin position="108"/>
        <end position="130"/>
    </location>
</feature>
<keyword evidence="3 14" id="KW-0813">Transport</keyword>
<evidence type="ECO:0000256" key="9">
    <source>
        <dbReference type="ARBA" id="ARBA00022989"/>
    </source>
</evidence>
<dbReference type="InterPro" id="IPR014222">
    <property type="entry name" value="Cyt_c_oxidase_su2"/>
</dbReference>
<keyword evidence="6 15" id="KW-0479">Metal-binding</keyword>
<dbReference type="AlphaFoldDB" id="A0AAW9DLJ9"/>
<dbReference type="InterPro" id="IPR008972">
    <property type="entry name" value="Cupredoxin"/>
</dbReference>
<evidence type="ECO:0000259" key="19">
    <source>
        <dbReference type="PROSITE" id="PS50999"/>
    </source>
</evidence>
<feature type="chain" id="PRO_5043880566" description="Cytochrome c oxidase subunit 2" evidence="17">
    <location>
        <begin position="28"/>
        <end position="312"/>
    </location>
</feature>
<dbReference type="Gene3D" id="2.60.40.420">
    <property type="entry name" value="Cupredoxins - blue copper proteins"/>
    <property type="match status" value="1"/>
</dbReference>
<dbReference type="PANTHER" id="PTHR22888:SF9">
    <property type="entry name" value="CYTOCHROME C OXIDASE SUBUNIT 2"/>
    <property type="match status" value="1"/>
</dbReference>
<evidence type="ECO:0000256" key="2">
    <source>
        <dbReference type="ARBA" id="ARBA00007866"/>
    </source>
</evidence>
<feature type="domain" description="Cytochrome oxidase subunit II copper A binding" evidence="18">
    <location>
        <begin position="137"/>
        <end position="270"/>
    </location>
</feature>
<evidence type="ECO:0000256" key="7">
    <source>
        <dbReference type="ARBA" id="ARBA00022967"/>
    </source>
</evidence>
<evidence type="ECO:0000256" key="5">
    <source>
        <dbReference type="ARBA" id="ARBA00022692"/>
    </source>
</evidence>
<dbReference type="Pfam" id="PF02790">
    <property type="entry name" value="COX2_TM"/>
    <property type="match status" value="1"/>
</dbReference>
<keyword evidence="11 16" id="KW-0472">Membrane</keyword>
<evidence type="ECO:0000256" key="4">
    <source>
        <dbReference type="ARBA" id="ARBA00022660"/>
    </source>
</evidence>
<dbReference type="SUPFAM" id="SSF81464">
    <property type="entry name" value="Cytochrome c oxidase subunit II-like, transmembrane region"/>
    <property type="match status" value="1"/>
</dbReference>
<dbReference type="InterPro" id="IPR045187">
    <property type="entry name" value="CcO_II"/>
</dbReference>
<gene>
    <name evidence="20" type="primary">coxB</name>
    <name evidence="20" type="ORF">SIL87_04045</name>
</gene>
<dbReference type="PRINTS" id="PR01166">
    <property type="entry name" value="CYCOXIDASEII"/>
</dbReference>
<dbReference type="EC" id="7.1.1.9" evidence="15"/>
<dbReference type="Proteomes" id="UP001279553">
    <property type="component" value="Unassembled WGS sequence"/>
</dbReference>
<evidence type="ECO:0000256" key="1">
    <source>
        <dbReference type="ARBA" id="ARBA00004141"/>
    </source>
</evidence>
<dbReference type="InterPro" id="IPR002429">
    <property type="entry name" value="CcO_II-like_C"/>
</dbReference>
<accession>A0AAW9DLJ9</accession>
<reference evidence="20 21" key="1">
    <citation type="submission" date="2023-11" db="EMBL/GenBank/DDBJ databases">
        <title>MicrobeMod: A computational toolkit for identifying prokaryotic methylation and restriction-modification with nanopore sequencing.</title>
        <authorList>
            <person name="Crits-Christoph A."/>
            <person name="Kang S.C."/>
            <person name="Lee H."/>
            <person name="Ostrov N."/>
        </authorList>
    </citation>
    <scope>NUCLEOTIDE SEQUENCE [LARGE SCALE GENOMIC DNA]</scope>
    <source>
        <strain evidence="20 21">DSMZ 700</strain>
    </source>
</reference>
<dbReference type="PANTHER" id="PTHR22888">
    <property type="entry name" value="CYTOCHROME C OXIDASE, SUBUNIT II"/>
    <property type="match status" value="1"/>
</dbReference>
<comment type="caution">
    <text evidence="20">The sequence shown here is derived from an EMBL/GenBank/DDBJ whole genome shotgun (WGS) entry which is preliminary data.</text>
</comment>
<feature type="transmembrane region" description="Helical" evidence="16">
    <location>
        <begin position="66"/>
        <end position="87"/>
    </location>
</feature>
<dbReference type="SUPFAM" id="SSF49503">
    <property type="entry name" value="Cupredoxins"/>
    <property type="match status" value="1"/>
</dbReference>
<dbReference type="EMBL" id="JAWXYB010000018">
    <property type="protein sequence ID" value="MDX5929934.1"/>
    <property type="molecule type" value="Genomic_DNA"/>
</dbReference>
<evidence type="ECO:0000256" key="3">
    <source>
        <dbReference type="ARBA" id="ARBA00022448"/>
    </source>
</evidence>
<keyword evidence="7" id="KW-1278">Translocase</keyword>
<evidence type="ECO:0000256" key="15">
    <source>
        <dbReference type="RuleBase" id="RU004024"/>
    </source>
</evidence>
<dbReference type="Gene3D" id="1.10.287.90">
    <property type="match status" value="1"/>
</dbReference>
<keyword evidence="4 14" id="KW-0679">Respiratory chain</keyword>